<organism evidence="3 4">
    <name type="scientific">Fusarium duplospermum</name>
    <dbReference type="NCBI Taxonomy" id="1325734"/>
    <lineage>
        <taxon>Eukaryota</taxon>
        <taxon>Fungi</taxon>
        <taxon>Dikarya</taxon>
        <taxon>Ascomycota</taxon>
        <taxon>Pezizomycotina</taxon>
        <taxon>Sordariomycetes</taxon>
        <taxon>Hypocreomycetidae</taxon>
        <taxon>Hypocreales</taxon>
        <taxon>Nectriaceae</taxon>
        <taxon>Fusarium</taxon>
        <taxon>Fusarium solani species complex</taxon>
    </lineage>
</organism>
<feature type="domain" description="DUF7580" evidence="2">
    <location>
        <begin position="198"/>
        <end position="533"/>
    </location>
</feature>
<evidence type="ECO:0000256" key="1">
    <source>
        <dbReference type="SAM" id="SignalP"/>
    </source>
</evidence>
<dbReference type="PANTHER" id="PTHR35186:SF4">
    <property type="entry name" value="PRION-INHIBITION AND PROPAGATION HELO DOMAIN-CONTAINING PROTEIN"/>
    <property type="match status" value="1"/>
</dbReference>
<dbReference type="Pfam" id="PF24476">
    <property type="entry name" value="DUF7580"/>
    <property type="match status" value="1"/>
</dbReference>
<proteinExistence type="predicted"/>
<dbReference type="OrthoDB" id="3565018at2759"/>
<keyword evidence="4" id="KW-1185">Reference proteome</keyword>
<feature type="chain" id="PRO_5019555158" description="DUF7580 domain-containing protein" evidence="1">
    <location>
        <begin position="20"/>
        <end position="535"/>
    </location>
</feature>
<dbReference type="STRING" id="1325734.A0A428PMM7"/>
<keyword evidence="1" id="KW-0732">Signal</keyword>
<evidence type="ECO:0000313" key="3">
    <source>
        <dbReference type="EMBL" id="RSL54255.1"/>
    </source>
</evidence>
<reference evidence="3 4" key="1">
    <citation type="submission" date="2017-06" db="EMBL/GenBank/DDBJ databases">
        <title>Comparative genomic analysis of Ambrosia Fusariam Clade fungi.</title>
        <authorList>
            <person name="Stajich J.E."/>
            <person name="Carrillo J."/>
            <person name="Kijimoto T."/>
            <person name="Eskalen A."/>
            <person name="O'Donnell K."/>
            <person name="Kasson M."/>
        </authorList>
    </citation>
    <scope>NUCLEOTIDE SEQUENCE [LARGE SCALE GENOMIC DNA]</scope>
    <source>
        <strain evidence="3 4">NRRL62584</strain>
    </source>
</reference>
<protein>
    <recommendedName>
        <fullName evidence="2">DUF7580 domain-containing protein</fullName>
    </recommendedName>
</protein>
<gene>
    <name evidence="3" type="ORF">CEP54_010006</name>
</gene>
<dbReference type="PANTHER" id="PTHR35186">
    <property type="entry name" value="ANK_REP_REGION DOMAIN-CONTAINING PROTEIN"/>
    <property type="match status" value="1"/>
</dbReference>
<feature type="signal peptide" evidence="1">
    <location>
        <begin position="1"/>
        <end position="19"/>
    </location>
</feature>
<comment type="caution">
    <text evidence="3">The sequence shown here is derived from an EMBL/GenBank/DDBJ whole genome shotgun (WGS) entry which is preliminary data.</text>
</comment>
<dbReference type="EMBL" id="NKCI01000113">
    <property type="protein sequence ID" value="RSL54255.1"/>
    <property type="molecule type" value="Genomic_DNA"/>
</dbReference>
<accession>A0A428PMM7</accession>
<evidence type="ECO:0000259" key="2">
    <source>
        <dbReference type="Pfam" id="PF24476"/>
    </source>
</evidence>
<name>A0A428PMM7_9HYPO</name>
<dbReference type="InterPro" id="IPR056002">
    <property type="entry name" value="DUF7580"/>
</dbReference>
<sequence>MSGFEVAGVVLGAFPIALAALEKYREGAKRVNLFYAIRREHKKSRDELVFNNLISKNFLPPRAGPGWREKELDDLLQKRMKDGYTLYFDYMAEMKRIMDELNQVLALDSEAVQRNLDTAGNLTGKERFWAAISKEGRAFQLYKIKFSNGESVRRALLSDFKGYNDKLEKLLHSNDEDTRLVQQRDTLTQKTAIDLAICNFWKQAVKLFRALASACDCRCHTTHGAELMLQHRTAKDTEFHITFTKFDSDSSEWNICRTRISESDDAVAAELHKTVQILETTPFRPPDHRKLRPGRSAMKSSTASTCVQVVQKPPSITLTCAPPSAGFGITQKISILCTALDKTKGSYCGFLSEEDSRFYVYTVSSQVTTSPPTFATLEQILRGDACPQPTRRQRFDLALVLASSFLQFLDSSWLPTPFGKGDVLFKSDPNHSTLFQLDQPHIRQQFDRCGKAKVSTTAMTAASVSESLDQLGILLLELCFGKLLEDQSCRKGWPKGRNAKEAAGYDVMAARDWQCQIPDEAGFDYAEAVGWCLGG</sequence>
<evidence type="ECO:0000313" key="4">
    <source>
        <dbReference type="Proteomes" id="UP000288168"/>
    </source>
</evidence>
<dbReference type="Proteomes" id="UP000288168">
    <property type="component" value="Unassembled WGS sequence"/>
</dbReference>
<dbReference type="AlphaFoldDB" id="A0A428PMM7"/>